<dbReference type="InterPro" id="IPR027417">
    <property type="entry name" value="P-loop_NTPase"/>
</dbReference>
<dbReference type="GO" id="GO:0005737">
    <property type="term" value="C:cytoplasm"/>
    <property type="evidence" value="ECO:0007669"/>
    <property type="project" value="TreeGrafter"/>
</dbReference>
<feature type="compositionally biased region" description="Basic and acidic residues" evidence="4">
    <location>
        <begin position="805"/>
        <end position="821"/>
    </location>
</feature>
<dbReference type="PANTHER" id="PTHR14074">
    <property type="entry name" value="HELICASE WITH DEATH DOMAIN-RELATED"/>
    <property type="match status" value="1"/>
</dbReference>
<dbReference type="InterPro" id="IPR051363">
    <property type="entry name" value="RLR_Helicase"/>
</dbReference>
<feature type="domain" description="Helicase ATP-binding" evidence="6">
    <location>
        <begin position="10"/>
        <end position="182"/>
    </location>
</feature>
<keyword evidence="1" id="KW-0547">Nucleotide-binding</keyword>
<proteinExistence type="predicted"/>
<dbReference type="Pfam" id="PF00035">
    <property type="entry name" value="dsrm"/>
    <property type="match status" value="1"/>
</dbReference>
<evidence type="ECO:0000256" key="4">
    <source>
        <dbReference type="SAM" id="MobiDB-lite"/>
    </source>
</evidence>
<feature type="region of interest" description="Disordered" evidence="4">
    <location>
        <begin position="782"/>
        <end position="832"/>
    </location>
</feature>
<organism evidence="8 9">
    <name type="scientific">Effrenium voratum</name>
    <dbReference type="NCBI Taxonomy" id="2562239"/>
    <lineage>
        <taxon>Eukaryota</taxon>
        <taxon>Sar</taxon>
        <taxon>Alveolata</taxon>
        <taxon>Dinophyceae</taxon>
        <taxon>Suessiales</taxon>
        <taxon>Symbiodiniaceae</taxon>
        <taxon>Effrenium</taxon>
    </lineage>
</organism>
<dbReference type="SMART" id="SM00487">
    <property type="entry name" value="DEXDc"/>
    <property type="match status" value="1"/>
</dbReference>
<evidence type="ECO:0000313" key="9">
    <source>
        <dbReference type="Proteomes" id="UP001178507"/>
    </source>
</evidence>
<evidence type="ECO:0000256" key="3">
    <source>
        <dbReference type="PROSITE-ProRule" id="PRU00266"/>
    </source>
</evidence>
<dbReference type="SUPFAM" id="SSF52540">
    <property type="entry name" value="P-loop containing nucleoside triphosphate hydrolases"/>
    <property type="match status" value="1"/>
</dbReference>
<feature type="region of interest" description="Disordered" evidence="4">
    <location>
        <begin position="595"/>
        <end position="616"/>
    </location>
</feature>
<dbReference type="Proteomes" id="UP001178507">
    <property type="component" value="Unassembled WGS sequence"/>
</dbReference>
<dbReference type="PROSITE" id="PS51194">
    <property type="entry name" value="HELICASE_CTER"/>
    <property type="match status" value="1"/>
</dbReference>
<dbReference type="SUPFAM" id="SSF54768">
    <property type="entry name" value="dsRNA-binding domain-like"/>
    <property type="match status" value="2"/>
</dbReference>
<reference evidence="8" key="1">
    <citation type="submission" date="2023-08" db="EMBL/GenBank/DDBJ databases">
        <authorList>
            <person name="Chen Y."/>
            <person name="Shah S."/>
            <person name="Dougan E. K."/>
            <person name="Thang M."/>
            <person name="Chan C."/>
        </authorList>
    </citation>
    <scope>NUCLEOTIDE SEQUENCE</scope>
</reference>
<dbReference type="InterPro" id="IPR014001">
    <property type="entry name" value="Helicase_ATP-bd"/>
</dbReference>
<evidence type="ECO:0000313" key="8">
    <source>
        <dbReference type="EMBL" id="CAJ1406197.1"/>
    </source>
</evidence>
<accession>A0AA36JIF5</accession>
<dbReference type="EMBL" id="CAUJNA010003618">
    <property type="protein sequence ID" value="CAJ1406197.1"/>
    <property type="molecule type" value="Genomic_DNA"/>
</dbReference>
<sequence>MEPRDWQLEAARTASLENIIVYADTGSGKTMVAELAIKESLRKQPMKCCAFMVTATRLLAHQQCLRLADSCATSVTEVTGYTTFDWGWTQWRDCVKRSKVLVGTIEIFARALCDRGVLSFEDFSLFVVDECHRATGNSPGAELLQRLHCTSPGSVRVLGLTASFANEKATSEEEFRESRNNLQAILQAKMHCCSVPRRQPPTFHRVTYPSLTNEQEAHRVASELCEVVSQRLQRPLLQKLLEQLKRLLRELGRTGFLYGIRDGLLAQLEAKLDNYRHMTAMGQAAKAVQADISSLEKHLPDTLEEMKQQPALRSLPATSPKVEALLRCLKQELAQSRSCGMVFVSQVVFALPLAKLLTERLEGVPVGVVSGVNSMPERQRNAAFADFRQSRIRLLVCTTCAEEGLDVAECSFVVRFCGFDTTRSHVQGVGRARALSARVLYFENEPPLECYLAEVMDKIAREPQGQLVPLMATPDFCTRCPVHPFLLVTGAEVNFRNAHRILAEYASVVAGVSLSKLLEEDALLLPGPQRIRVPESAAADLVKACPVQVDSKVALKYLSVLVLHSLGWLDQHNGAARHVQAALWEDCPSQPGLSLRFGQSETHSGESERLRHASGAEQVSLGKQRLDPECIHNTQATVNRTFSNGKSVMAAMVDLALSRTRPDSFPPLRVTWHPQQRRWLSADNRRLFAFKVVKPLIGLQEVEVDAINCTSEFESKLQQTERYGDVWPTHGASVALVRQELCQLLAGENEFEPGMSLPPSEMLRRSAEILEKVASLVPSAVPCAGSEGPGPGPKSAKARSSGELVEPKQLKSMDSLEREPKSTFMPDGETSCEVGQPLSLASALPGEPRERLHDFADLLRRVGQSLAKNPCREEEETAVVLLQEALQCHLRPGSEEEVPVSYQDFGESPPFRTTVVVAGRRFVGGPANTKRLAKRGAAAAAIRGLVRLAEESQSPRSDRSWQMLETELDLPMPSHESHGGAPPGLVRVELLLEPPSHCSSFDPKSELQQVARISPRFAGEGSFWQCRLQVDSEQLGGCFWGTPAETKEQAEQNACWSALMKLRREVQVLDLSPSCTLGEVARQLGEDLEILLDDSVVGPELTLAQLGASVPRLFARRAEAW</sequence>
<dbReference type="InterPro" id="IPR014720">
    <property type="entry name" value="dsRBD_dom"/>
</dbReference>
<protein>
    <submittedName>
        <fullName evidence="8">Uncharacterized protein</fullName>
    </submittedName>
</protein>
<dbReference type="Gene3D" id="3.40.50.300">
    <property type="entry name" value="P-loop containing nucleotide triphosphate hydrolases"/>
    <property type="match status" value="2"/>
</dbReference>
<dbReference type="Pfam" id="PF00270">
    <property type="entry name" value="DEAD"/>
    <property type="match status" value="1"/>
</dbReference>
<dbReference type="GO" id="GO:0003723">
    <property type="term" value="F:RNA binding"/>
    <property type="evidence" value="ECO:0007669"/>
    <property type="project" value="UniProtKB-UniRule"/>
</dbReference>
<dbReference type="PROSITE" id="PS51192">
    <property type="entry name" value="HELICASE_ATP_BIND_1"/>
    <property type="match status" value="1"/>
</dbReference>
<dbReference type="Gene3D" id="3.30.160.20">
    <property type="match status" value="1"/>
</dbReference>
<dbReference type="SMART" id="SM00490">
    <property type="entry name" value="HELICc"/>
    <property type="match status" value="1"/>
</dbReference>
<evidence type="ECO:0000259" key="7">
    <source>
        <dbReference type="PROSITE" id="PS51194"/>
    </source>
</evidence>
<dbReference type="InterPro" id="IPR011545">
    <property type="entry name" value="DEAD/DEAH_box_helicase_dom"/>
</dbReference>
<evidence type="ECO:0000259" key="5">
    <source>
        <dbReference type="PROSITE" id="PS50137"/>
    </source>
</evidence>
<keyword evidence="9" id="KW-1185">Reference proteome</keyword>
<evidence type="ECO:0000256" key="1">
    <source>
        <dbReference type="ARBA" id="ARBA00022741"/>
    </source>
</evidence>
<dbReference type="AlphaFoldDB" id="A0AA36JIF5"/>
<dbReference type="InterPro" id="IPR001650">
    <property type="entry name" value="Helicase_C-like"/>
</dbReference>
<dbReference type="PANTHER" id="PTHR14074:SF16">
    <property type="entry name" value="ANTIVIRAL INNATE IMMUNE RESPONSE RECEPTOR RIG-I"/>
    <property type="match status" value="1"/>
</dbReference>
<name>A0AA36JIF5_9DINO</name>
<dbReference type="PROSITE" id="PS50137">
    <property type="entry name" value="DS_RBD"/>
    <property type="match status" value="1"/>
</dbReference>
<evidence type="ECO:0000256" key="2">
    <source>
        <dbReference type="ARBA" id="ARBA00022840"/>
    </source>
</evidence>
<feature type="domain" description="Helicase C-terminal" evidence="7">
    <location>
        <begin position="321"/>
        <end position="475"/>
    </location>
</feature>
<comment type="caution">
    <text evidence="8">The sequence shown here is derived from an EMBL/GenBank/DDBJ whole genome shotgun (WGS) entry which is preliminary data.</text>
</comment>
<gene>
    <name evidence="8" type="ORF">EVOR1521_LOCUS28223</name>
</gene>
<feature type="domain" description="DRBM" evidence="5">
    <location>
        <begin position="877"/>
        <end position="947"/>
    </location>
</feature>
<dbReference type="Pfam" id="PF00271">
    <property type="entry name" value="Helicase_C"/>
    <property type="match status" value="1"/>
</dbReference>
<dbReference type="GO" id="GO:0005524">
    <property type="term" value="F:ATP binding"/>
    <property type="evidence" value="ECO:0007669"/>
    <property type="project" value="UniProtKB-KW"/>
</dbReference>
<keyword evidence="3" id="KW-0694">RNA-binding</keyword>
<keyword evidence="2" id="KW-0067">ATP-binding</keyword>
<evidence type="ECO:0000259" key="6">
    <source>
        <dbReference type="PROSITE" id="PS51192"/>
    </source>
</evidence>